<accession>A0A1B1A037</accession>
<evidence type="ECO:0000256" key="1">
    <source>
        <dbReference type="SAM" id="MobiDB-lite"/>
    </source>
</evidence>
<dbReference type="AlphaFoldDB" id="A0A1B1A037"/>
<name>A0A1B1A037_9RHOB</name>
<dbReference type="Proteomes" id="UP000013243">
    <property type="component" value="Chromosome"/>
</dbReference>
<proteinExistence type="predicted"/>
<feature type="compositionally biased region" description="Basic residues" evidence="1">
    <location>
        <begin position="44"/>
        <end position="54"/>
    </location>
</feature>
<sequence length="95" mass="10405">MQSAFVPDAALHALVCGTCGAPLSAQKQRPLSEHKGAKMPKATKPAKAKKPKKSKSGDWGALAYELANAKLMKKHKKKKKSSWKKVFDVIEDIFD</sequence>
<organism evidence="2 3">
    <name type="scientific">Tritonibacter mobilis F1926</name>
    <dbReference type="NCBI Taxonomy" id="1265309"/>
    <lineage>
        <taxon>Bacteria</taxon>
        <taxon>Pseudomonadati</taxon>
        <taxon>Pseudomonadota</taxon>
        <taxon>Alphaproteobacteria</taxon>
        <taxon>Rhodobacterales</taxon>
        <taxon>Paracoccaceae</taxon>
        <taxon>Tritonibacter</taxon>
    </lineage>
</organism>
<dbReference type="EMBL" id="CP015230">
    <property type="protein sequence ID" value="ANP39847.1"/>
    <property type="molecule type" value="Genomic_DNA"/>
</dbReference>
<evidence type="ECO:0000313" key="3">
    <source>
        <dbReference type="Proteomes" id="UP000013243"/>
    </source>
</evidence>
<dbReference type="KEGG" id="rmb:K529_003620"/>
<feature type="region of interest" description="Disordered" evidence="1">
    <location>
        <begin position="25"/>
        <end position="56"/>
    </location>
</feature>
<dbReference type="OrthoDB" id="7874938at2"/>
<gene>
    <name evidence="2" type="ORF">K529_003620</name>
</gene>
<reference evidence="2 3" key="1">
    <citation type="journal article" date="2016" name="ISME J.">
        <title>Global occurrence and heterogeneity of the Roseobacter-clade species Ruegeria mobilis.</title>
        <authorList>
            <person name="Sonnenschein E."/>
            <person name="Gram L."/>
        </authorList>
    </citation>
    <scope>NUCLEOTIDE SEQUENCE [LARGE SCALE GENOMIC DNA]</scope>
    <source>
        <strain evidence="2 3">F1926</strain>
    </source>
</reference>
<dbReference type="STRING" id="1265309.K529_003620"/>
<protein>
    <submittedName>
        <fullName evidence="2">Uncharacterized protein</fullName>
    </submittedName>
</protein>
<evidence type="ECO:0000313" key="2">
    <source>
        <dbReference type="EMBL" id="ANP39847.1"/>
    </source>
</evidence>